<evidence type="ECO:0000256" key="2">
    <source>
        <dbReference type="ARBA" id="ARBA00023242"/>
    </source>
</evidence>
<dbReference type="InterPro" id="IPR050987">
    <property type="entry name" value="AtrR-like"/>
</dbReference>
<dbReference type="PROSITE" id="PS50048">
    <property type="entry name" value="ZN2_CY6_FUNGAL_2"/>
    <property type="match status" value="1"/>
</dbReference>
<reference evidence="4" key="1">
    <citation type="journal article" date="2020" name="Nat. Commun.">
        <title>Large-scale genome sequencing of mycorrhizal fungi provides insights into the early evolution of symbiotic traits.</title>
        <authorList>
            <person name="Miyauchi S."/>
            <person name="Kiss E."/>
            <person name="Kuo A."/>
            <person name="Drula E."/>
            <person name="Kohler A."/>
            <person name="Sanchez-Garcia M."/>
            <person name="Morin E."/>
            <person name="Andreopoulos B."/>
            <person name="Barry K.W."/>
            <person name="Bonito G."/>
            <person name="Buee M."/>
            <person name="Carver A."/>
            <person name="Chen C."/>
            <person name="Cichocki N."/>
            <person name="Clum A."/>
            <person name="Culley D."/>
            <person name="Crous P.W."/>
            <person name="Fauchery L."/>
            <person name="Girlanda M."/>
            <person name="Hayes R.D."/>
            <person name="Keri Z."/>
            <person name="LaButti K."/>
            <person name="Lipzen A."/>
            <person name="Lombard V."/>
            <person name="Magnuson J."/>
            <person name="Maillard F."/>
            <person name="Murat C."/>
            <person name="Nolan M."/>
            <person name="Ohm R.A."/>
            <person name="Pangilinan J."/>
            <person name="Pereira M.F."/>
            <person name="Perotto S."/>
            <person name="Peter M."/>
            <person name="Pfister S."/>
            <person name="Riley R."/>
            <person name="Sitrit Y."/>
            <person name="Stielow J.B."/>
            <person name="Szollosi G."/>
            <person name="Zifcakova L."/>
            <person name="Stursova M."/>
            <person name="Spatafora J.W."/>
            <person name="Tedersoo L."/>
            <person name="Vaario L.M."/>
            <person name="Yamada A."/>
            <person name="Yan M."/>
            <person name="Wang P."/>
            <person name="Xu J."/>
            <person name="Bruns T."/>
            <person name="Baldrian P."/>
            <person name="Vilgalys R."/>
            <person name="Dunand C."/>
            <person name="Henrissat B."/>
            <person name="Grigoriev I.V."/>
            <person name="Hibbett D."/>
            <person name="Nagy L.G."/>
            <person name="Martin F.M."/>
        </authorList>
    </citation>
    <scope>NUCLEOTIDE SEQUENCE</scope>
    <source>
        <strain evidence="4">UH-Tt-Lm1</strain>
    </source>
</reference>
<keyword evidence="2" id="KW-0539">Nucleus</keyword>
<protein>
    <submittedName>
        <fullName evidence="4">Fungal-specific transcription factor domain-containing protein</fullName>
    </submittedName>
</protein>
<dbReference type="GO" id="GO:0000981">
    <property type="term" value="F:DNA-binding transcription factor activity, RNA polymerase II-specific"/>
    <property type="evidence" value="ECO:0007669"/>
    <property type="project" value="InterPro"/>
</dbReference>
<dbReference type="AlphaFoldDB" id="A0A9P6H6X5"/>
<dbReference type="CDD" id="cd00067">
    <property type="entry name" value="GAL4"/>
    <property type="match status" value="1"/>
</dbReference>
<keyword evidence="5" id="KW-1185">Reference proteome</keyword>
<dbReference type="CDD" id="cd12148">
    <property type="entry name" value="fungal_TF_MHR"/>
    <property type="match status" value="1"/>
</dbReference>
<accession>A0A9P6H6X5</accession>
<evidence type="ECO:0000259" key="3">
    <source>
        <dbReference type="PROSITE" id="PS50048"/>
    </source>
</evidence>
<dbReference type="InterPro" id="IPR007219">
    <property type="entry name" value="XnlR_reg_dom"/>
</dbReference>
<comment type="caution">
    <text evidence="4">The sequence shown here is derived from an EMBL/GenBank/DDBJ whole genome shotgun (WGS) entry which is preliminary data.</text>
</comment>
<dbReference type="Proteomes" id="UP000736335">
    <property type="component" value="Unassembled WGS sequence"/>
</dbReference>
<dbReference type="GO" id="GO:0008270">
    <property type="term" value="F:zinc ion binding"/>
    <property type="evidence" value="ECO:0007669"/>
    <property type="project" value="InterPro"/>
</dbReference>
<dbReference type="GO" id="GO:0003677">
    <property type="term" value="F:DNA binding"/>
    <property type="evidence" value="ECO:0007669"/>
    <property type="project" value="InterPro"/>
</dbReference>
<dbReference type="SUPFAM" id="SSF57701">
    <property type="entry name" value="Zn2/Cys6 DNA-binding domain"/>
    <property type="match status" value="1"/>
</dbReference>
<evidence type="ECO:0000256" key="1">
    <source>
        <dbReference type="ARBA" id="ARBA00022723"/>
    </source>
</evidence>
<dbReference type="OrthoDB" id="4456959at2759"/>
<dbReference type="Pfam" id="PF04082">
    <property type="entry name" value="Fungal_trans"/>
    <property type="match status" value="1"/>
</dbReference>
<feature type="domain" description="Zn(2)-C6 fungal-type" evidence="3">
    <location>
        <begin position="11"/>
        <end position="44"/>
    </location>
</feature>
<dbReference type="Gene3D" id="4.10.240.10">
    <property type="entry name" value="Zn(2)-C6 fungal-type DNA-binding domain"/>
    <property type="match status" value="1"/>
</dbReference>
<name>A0A9P6H6X5_9AGAM</name>
<proteinExistence type="predicted"/>
<sequence length="824" mass="92981">MSSQKAKKNRACDSCRKRKSRCNGFDVPGGRCATCITHSVECIYNDPPLARTPRHADRPPAQKATPKTYVQALQTRISNLERLIQHYGRKETSHMLSPNHISLNASDSESEYVLEPRPEFDPLSPRTYSQHPGLDPFSYSEEADYGNDGFSMQLGQDRDKLPFFEKGCKNDPLRSMQTCRMGFWDPPEVDLVFPHTLLSLRFSPFQWLLPMLESPAVRFEFPEMGLMLHLVDCYFENLDLVLPLLHRPSFMRSIAEGFHEFDQSFGATVLLVCAIGCRYSDHPGVVHELSTSTPCTAWTLYNQVNRIRKAPYLPHSLYEIQFYPVSLLFTNSSCVWPGIMTSAKLSVLFLESYSPPETSWLIIGTGLRIMQNKGVHRKSFSKKRSIEEELWKRAFWVSVVLDRALSTLLGRACVLQDEGFDADLPIICNDEDLNDGPTDPPTGVDPPTRMCCFVATIRLNQILAFVLRTIYSTRRSRVILGYVGKSWEKHIVATLDSALNKWEDTVPEQRALPHYFVENPVISIVSISPVRWSPEVQKKSREELIQSAFLWTQFYETQLHIHRMFALREPPDPELSASSMIICRNASKQCITIMESARDVMTVPLHSFLLIKPVFTSVVFLLLMFWKEKGIDYNSPEFWAIEAGTTMVGKTAKRRSVSLHLQDIARVLRETVEGFHTGWKPALSDWAKPKFRGVRFIDQDGVLTNKVQVGRVEPTAAHANKGVIPPVAAELLWGGEYVPIGFQDVGTEREGVTMDNDHPAQSVDPVSVDLFTDPSVLFSGPSSTGFTSIGDQGIDGGHYLPYDLAHFFYGGGSQTFATSFRDGA</sequence>
<dbReference type="SMART" id="SM00066">
    <property type="entry name" value="GAL4"/>
    <property type="match status" value="1"/>
</dbReference>
<dbReference type="GO" id="GO:0006351">
    <property type="term" value="P:DNA-templated transcription"/>
    <property type="evidence" value="ECO:0007669"/>
    <property type="project" value="InterPro"/>
</dbReference>
<dbReference type="InterPro" id="IPR036864">
    <property type="entry name" value="Zn2-C6_fun-type_DNA-bd_sf"/>
</dbReference>
<keyword evidence="1" id="KW-0479">Metal-binding</keyword>
<dbReference type="InterPro" id="IPR001138">
    <property type="entry name" value="Zn2Cys6_DnaBD"/>
</dbReference>
<dbReference type="PANTHER" id="PTHR46910:SF38">
    <property type="entry name" value="ZN(2)-C6 FUNGAL-TYPE DOMAIN-CONTAINING PROTEIN"/>
    <property type="match status" value="1"/>
</dbReference>
<evidence type="ECO:0000313" key="4">
    <source>
        <dbReference type="EMBL" id="KAF9778892.1"/>
    </source>
</evidence>
<dbReference type="PANTHER" id="PTHR46910">
    <property type="entry name" value="TRANSCRIPTION FACTOR PDR1"/>
    <property type="match status" value="1"/>
</dbReference>
<evidence type="ECO:0000313" key="5">
    <source>
        <dbReference type="Proteomes" id="UP000736335"/>
    </source>
</evidence>
<dbReference type="Pfam" id="PF00172">
    <property type="entry name" value="Zn_clus"/>
    <property type="match status" value="1"/>
</dbReference>
<dbReference type="SMART" id="SM00906">
    <property type="entry name" value="Fungal_trans"/>
    <property type="match status" value="1"/>
</dbReference>
<dbReference type="PROSITE" id="PS00463">
    <property type="entry name" value="ZN2_CY6_FUNGAL_1"/>
    <property type="match status" value="1"/>
</dbReference>
<reference evidence="4" key="2">
    <citation type="submission" date="2020-11" db="EMBL/GenBank/DDBJ databases">
        <authorList>
            <consortium name="DOE Joint Genome Institute"/>
            <person name="Kuo A."/>
            <person name="Miyauchi S."/>
            <person name="Kiss E."/>
            <person name="Drula E."/>
            <person name="Kohler A."/>
            <person name="Sanchez-Garcia M."/>
            <person name="Andreopoulos B."/>
            <person name="Barry K.W."/>
            <person name="Bonito G."/>
            <person name="Buee M."/>
            <person name="Carver A."/>
            <person name="Chen C."/>
            <person name="Cichocki N."/>
            <person name="Clum A."/>
            <person name="Culley D."/>
            <person name="Crous P.W."/>
            <person name="Fauchery L."/>
            <person name="Girlanda M."/>
            <person name="Hayes R."/>
            <person name="Keri Z."/>
            <person name="Labutti K."/>
            <person name="Lipzen A."/>
            <person name="Lombard V."/>
            <person name="Magnuson J."/>
            <person name="Maillard F."/>
            <person name="Morin E."/>
            <person name="Murat C."/>
            <person name="Nolan M."/>
            <person name="Ohm R."/>
            <person name="Pangilinan J."/>
            <person name="Pereira M."/>
            <person name="Perotto S."/>
            <person name="Peter M."/>
            <person name="Riley R."/>
            <person name="Sitrit Y."/>
            <person name="Stielow B."/>
            <person name="Szollosi G."/>
            <person name="Zifcakova L."/>
            <person name="Stursova M."/>
            <person name="Spatafora J.W."/>
            <person name="Tedersoo L."/>
            <person name="Vaario L.-M."/>
            <person name="Yamada A."/>
            <person name="Yan M."/>
            <person name="Wang P."/>
            <person name="Xu J."/>
            <person name="Bruns T."/>
            <person name="Baldrian P."/>
            <person name="Vilgalys R."/>
            <person name="Henrissat B."/>
            <person name="Grigoriev I.V."/>
            <person name="Hibbett D."/>
            <person name="Nagy L.G."/>
            <person name="Martin F.M."/>
        </authorList>
    </citation>
    <scope>NUCLEOTIDE SEQUENCE</scope>
    <source>
        <strain evidence="4">UH-Tt-Lm1</strain>
    </source>
</reference>
<gene>
    <name evidence="4" type="ORF">BJ322DRAFT_1113774</name>
</gene>
<organism evidence="4 5">
    <name type="scientific">Thelephora terrestris</name>
    <dbReference type="NCBI Taxonomy" id="56493"/>
    <lineage>
        <taxon>Eukaryota</taxon>
        <taxon>Fungi</taxon>
        <taxon>Dikarya</taxon>
        <taxon>Basidiomycota</taxon>
        <taxon>Agaricomycotina</taxon>
        <taxon>Agaricomycetes</taxon>
        <taxon>Thelephorales</taxon>
        <taxon>Thelephoraceae</taxon>
        <taxon>Thelephora</taxon>
    </lineage>
</organism>
<dbReference type="EMBL" id="WIUZ02000021">
    <property type="protein sequence ID" value="KAF9778892.1"/>
    <property type="molecule type" value="Genomic_DNA"/>
</dbReference>